<accession>A0A2N5CJQ5</accession>
<dbReference type="InterPro" id="IPR051321">
    <property type="entry name" value="PHA/PHB_synthase"/>
</dbReference>
<proteinExistence type="predicted"/>
<dbReference type="SUPFAM" id="SSF53474">
    <property type="entry name" value="alpha/beta-Hydrolases"/>
    <property type="match status" value="1"/>
</dbReference>
<organism evidence="2 3">
    <name type="scientific">Cupriavidus pauculus</name>
    <dbReference type="NCBI Taxonomy" id="82633"/>
    <lineage>
        <taxon>Bacteria</taxon>
        <taxon>Pseudomonadati</taxon>
        <taxon>Pseudomonadota</taxon>
        <taxon>Betaproteobacteria</taxon>
        <taxon>Burkholderiales</taxon>
        <taxon>Burkholderiaceae</taxon>
        <taxon>Cupriavidus</taxon>
    </lineage>
</organism>
<comment type="caution">
    <text evidence="2">The sequence shown here is derived from an EMBL/GenBank/DDBJ whole genome shotgun (WGS) entry which is preliminary data.</text>
</comment>
<evidence type="ECO:0000313" key="3">
    <source>
        <dbReference type="Proteomes" id="UP000234341"/>
    </source>
</evidence>
<feature type="compositionally biased region" description="Low complexity" evidence="1">
    <location>
        <begin position="7"/>
        <end position="24"/>
    </location>
</feature>
<feature type="region of interest" description="Disordered" evidence="1">
    <location>
        <begin position="1"/>
        <end position="38"/>
    </location>
</feature>
<dbReference type="Pfam" id="PF11339">
    <property type="entry name" value="DUF3141"/>
    <property type="match status" value="1"/>
</dbReference>
<dbReference type="PANTHER" id="PTHR36837:SF2">
    <property type="entry name" value="POLY(3-HYDROXYALKANOATE) POLYMERASE SUBUNIT PHAC"/>
    <property type="match status" value="1"/>
</dbReference>
<dbReference type="InterPro" id="IPR029058">
    <property type="entry name" value="AB_hydrolase_fold"/>
</dbReference>
<reference evidence="2 3" key="1">
    <citation type="submission" date="2017-12" db="EMBL/GenBank/DDBJ databases">
        <title>Genome sequence of the active heterotrophic nitrifier-denitrifier, Cupriavidus pauculus UM1.</title>
        <authorList>
            <person name="Putonti C."/>
            <person name="Castignetti D."/>
        </authorList>
    </citation>
    <scope>NUCLEOTIDE SEQUENCE [LARGE SCALE GENOMIC DNA]</scope>
    <source>
        <strain evidence="2 3">UM1</strain>
    </source>
</reference>
<dbReference type="EMBL" id="PJRP01000001">
    <property type="protein sequence ID" value="PLQ02458.1"/>
    <property type="molecule type" value="Genomic_DNA"/>
</dbReference>
<dbReference type="STRING" id="82633.GCA_000974605_03955"/>
<gene>
    <name evidence="2" type="ORF">CYJ10_03975</name>
</gene>
<evidence type="ECO:0000256" key="1">
    <source>
        <dbReference type="SAM" id="MobiDB-lite"/>
    </source>
</evidence>
<dbReference type="AlphaFoldDB" id="A0A2N5CJQ5"/>
<dbReference type="Proteomes" id="UP000234341">
    <property type="component" value="Unassembled WGS sequence"/>
</dbReference>
<name>A0A2N5CJQ5_9BURK</name>
<evidence type="ECO:0000313" key="2">
    <source>
        <dbReference type="EMBL" id="PLQ02458.1"/>
    </source>
</evidence>
<sequence>MNARQPAPGQASGQDASAQAATQGKPVDPATSTGQAAFPSSPFPFGMFPPVPMNPVAQAAWEYGLDAWQRSVLFLDILRRRGNETEEHERGGMPPVLVFDYEVLIDGRDLPRPVNYALMRIVPPDAHPTDMTRRPFVVMDPRAGHGPGIGGFKADSEIGNAIRTGHPCYFITFFRDPCPGQTIEDVARTEGKFLQAVAERHPDAPGKPFVVGNCQAGWALLILAAASPEATGPILLAGAPVAYWSGVRGKNPMRYSGGLLGGTWLSSLAADLGNGRFDGAWLVQNFEKLNPSNTLWEKLYNVYARVDTEGPRFLEFERWWGGHFLMNRGEIDWIVQNLFVGNHLTAGEVRSSDGQTVIDLRNVRSPVIVFASWGDNITPPQQALNWIPDLYASVDELVANDQTIVYCLHPSIGHLGIFVSGSVANKEHSELFCALDLIDVLPPGLYEAKIEDVAPDAPHTDLIEGRYLVRFERRTIDDILALDDGREDEQPFEVVRRVAEVNQHLYDTYASPFVRAMANEATAEGIRAIHPSRLERSLFADGNPWMQWVAAMAPAVRDARQPVSADNPFLAMQQAVSDQIVRSLDQYRDTRDAWQERMFESIYATPWLPAMLGMTATPKAPESPAITALRKEVADLRRREAEREIGTGTPLDAFLRVLSYVTQGRSAIEERPFNLLRKLARENPPEQRITLAEFKDAVRRQSYIVSLDPEGAIRALPGLVPEMKERRRIMVLAHRVLTVGGPLDAEWLARYREVAELFGTDHGNGKATQEAQA</sequence>
<dbReference type="Gene3D" id="3.40.50.1820">
    <property type="entry name" value="alpha/beta hydrolase"/>
    <property type="match status" value="1"/>
</dbReference>
<dbReference type="OrthoDB" id="7231451at2"/>
<dbReference type="PANTHER" id="PTHR36837">
    <property type="entry name" value="POLY(3-HYDROXYALKANOATE) POLYMERASE SUBUNIT PHAC"/>
    <property type="match status" value="1"/>
</dbReference>
<protein>
    <submittedName>
        <fullName evidence="2">3-hydroxyalkanoate synthetase</fullName>
    </submittedName>
</protein>
<dbReference type="InterPro" id="IPR024501">
    <property type="entry name" value="DUF3141"/>
</dbReference>